<comment type="caution">
    <text evidence="1">The sequence shown here is derived from an EMBL/GenBank/DDBJ whole genome shotgun (WGS) entry which is preliminary data.</text>
</comment>
<organism evidence="1 2">
    <name type="scientific">Hyphococcus luteus</name>
    <dbReference type="NCBI Taxonomy" id="2058213"/>
    <lineage>
        <taxon>Bacteria</taxon>
        <taxon>Pseudomonadati</taxon>
        <taxon>Pseudomonadota</taxon>
        <taxon>Alphaproteobacteria</taxon>
        <taxon>Parvularculales</taxon>
        <taxon>Parvularculaceae</taxon>
        <taxon>Hyphococcus</taxon>
    </lineage>
</organism>
<protein>
    <submittedName>
        <fullName evidence="1">Uncharacterized protein</fullName>
    </submittedName>
</protein>
<accession>A0A2S7K6X6</accession>
<dbReference type="Proteomes" id="UP000239504">
    <property type="component" value="Unassembled WGS sequence"/>
</dbReference>
<evidence type="ECO:0000313" key="1">
    <source>
        <dbReference type="EMBL" id="PQA88274.1"/>
    </source>
</evidence>
<dbReference type="AlphaFoldDB" id="A0A2S7K6X6"/>
<sequence>MTKARVHVRLPTNLYARLCEEAAKTGESQAHIVEQALHAWFDPDAKVTLEMRLLKRLDAFDLRQSAIEREVSFTFEALCHYVLYWLTRTEPLPDGERDAAHALGKRRFDFFIDQVAQKIAQAD</sequence>
<evidence type="ECO:0000313" key="2">
    <source>
        <dbReference type="Proteomes" id="UP000239504"/>
    </source>
</evidence>
<gene>
    <name evidence="1" type="ORF">CW354_08210</name>
</gene>
<dbReference type="OrthoDB" id="9803941at2"/>
<dbReference type="GO" id="GO:0006355">
    <property type="term" value="P:regulation of DNA-templated transcription"/>
    <property type="evidence" value="ECO:0007669"/>
    <property type="project" value="InterPro"/>
</dbReference>
<proteinExistence type="predicted"/>
<dbReference type="SUPFAM" id="SSF47598">
    <property type="entry name" value="Ribbon-helix-helix"/>
    <property type="match status" value="1"/>
</dbReference>
<reference evidence="1 2" key="1">
    <citation type="submission" date="2017-12" db="EMBL/GenBank/DDBJ databases">
        <authorList>
            <person name="Hurst M.R.H."/>
        </authorList>
    </citation>
    <scope>NUCLEOTIDE SEQUENCE [LARGE SCALE GENOMIC DNA]</scope>
    <source>
        <strain evidence="1 2">SY-3-19</strain>
    </source>
</reference>
<dbReference type="RefSeq" id="WP_104829519.1">
    <property type="nucleotide sequence ID" value="NZ_PJCH01000005.1"/>
</dbReference>
<keyword evidence="2" id="KW-1185">Reference proteome</keyword>
<dbReference type="InterPro" id="IPR010985">
    <property type="entry name" value="Ribbon_hlx_hlx"/>
</dbReference>
<name>A0A2S7K6X6_9PROT</name>
<dbReference type="EMBL" id="PJCH01000005">
    <property type="protein sequence ID" value="PQA88274.1"/>
    <property type="molecule type" value="Genomic_DNA"/>
</dbReference>